<comment type="caution">
    <text evidence="3">The sequence shown here is derived from an EMBL/GenBank/DDBJ whole genome shotgun (WGS) entry which is preliminary data.</text>
</comment>
<dbReference type="Proteomes" id="UP000186631">
    <property type="component" value="Unassembled WGS sequence"/>
</dbReference>
<dbReference type="PANTHER" id="PTHR33678">
    <property type="entry name" value="BLL1576 PROTEIN"/>
    <property type="match status" value="1"/>
</dbReference>
<dbReference type="AlphaFoldDB" id="A0A1Q6JRG0"/>
<accession>A0A1Q6JRG0</accession>
<dbReference type="EMBL" id="MNQV01000020">
    <property type="protein sequence ID" value="OKZ55653.1"/>
    <property type="molecule type" value="Genomic_DNA"/>
</dbReference>
<dbReference type="InterPro" id="IPR004291">
    <property type="entry name" value="Transposase_IS66_central"/>
</dbReference>
<feature type="domain" description="Transposase IS66 central" evidence="2">
    <location>
        <begin position="185"/>
        <end position="471"/>
    </location>
</feature>
<reference evidence="3 4" key="1">
    <citation type="journal article" date="2016" name="Nat. Biotechnol.">
        <title>Measurement of bacterial replication rates in microbial communities.</title>
        <authorList>
            <person name="Brown C.T."/>
            <person name="Olm M.R."/>
            <person name="Thomas B.C."/>
            <person name="Banfield J.F."/>
        </authorList>
    </citation>
    <scope>NUCLEOTIDE SEQUENCE [LARGE SCALE GENOMIC DNA]</scope>
    <source>
        <strain evidence="3">42_262</strain>
    </source>
</reference>
<keyword evidence="1" id="KW-0175">Coiled coil</keyword>
<name>A0A1Q6JRG0_PHOVU</name>
<evidence type="ECO:0000313" key="4">
    <source>
        <dbReference type="Proteomes" id="UP000186631"/>
    </source>
</evidence>
<feature type="coiled-coil region" evidence="1">
    <location>
        <begin position="21"/>
        <end position="55"/>
    </location>
</feature>
<dbReference type="Pfam" id="PF03050">
    <property type="entry name" value="DDE_Tnp_IS66"/>
    <property type="match status" value="1"/>
</dbReference>
<dbReference type="PANTHER" id="PTHR33678:SF2">
    <property type="match status" value="1"/>
</dbReference>
<proteinExistence type="predicted"/>
<evidence type="ECO:0000256" key="1">
    <source>
        <dbReference type="SAM" id="Coils"/>
    </source>
</evidence>
<evidence type="ECO:0000313" key="3">
    <source>
        <dbReference type="EMBL" id="OKZ55653.1"/>
    </source>
</evidence>
<dbReference type="InterPro" id="IPR052344">
    <property type="entry name" value="Transposase-related"/>
</dbReference>
<dbReference type="NCBIfam" id="NF033517">
    <property type="entry name" value="transpos_IS66"/>
    <property type="match status" value="1"/>
</dbReference>
<gene>
    <name evidence="3" type="ORF">BHV80_00290</name>
</gene>
<evidence type="ECO:0000259" key="2">
    <source>
        <dbReference type="Pfam" id="PF03050"/>
    </source>
</evidence>
<sequence length="523" mass="59976">MDYKRIALLLEDQLKLAAQREEELLKVIADQNEQLNILTAEVKSLNSSILSLEKALLEKNASLEGQQSKVRILGKMVSGKKSEQVSVPDKGTTIIAKVKPSLKERGNNGARRKEYFNLETCHHDIYPDAAEFKVEEGKKIRTTDCIRYEFIPPRFIKHIYHQHYYACKGTVYAGSLPAVPLLNSNYDASFIAGILQLRYIYSMPVERIIKLFAEHGFEMNKATAHGLIKKAAGLFDLVEDVLKETVLSDNYLSMDESYYTVLTSDTNNSSGKSTAKGYIWAALANHLKLVHFFYENGSRSRKVLTGYLREDYRGAIQSDGLGNYKIIEKEAYPDAIRLSCFQHCKRKFLNITGNKDAEKIVRIINRLYQNEHRIPPDWTACQILDYRNKYAPPILKELKEELINIKNKKSTLPKSELSKAINYTLNEYDALCNYIRSADYAPDNNAIERLMRYISLSRRNSLFCGSHQGAKRAALIYSLACSCRLNNINSFEYFKDLLTKLIDINPNTDHETIRNLLPHKWQR</sequence>
<organism evidence="3 4">
    <name type="scientific">Phocaeicola vulgatus</name>
    <name type="common">Bacteroides vulgatus</name>
    <dbReference type="NCBI Taxonomy" id="821"/>
    <lineage>
        <taxon>Bacteria</taxon>
        <taxon>Pseudomonadati</taxon>
        <taxon>Bacteroidota</taxon>
        <taxon>Bacteroidia</taxon>
        <taxon>Bacteroidales</taxon>
        <taxon>Bacteroidaceae</taxon>
        <taxon>Phocaeicola</taxon>
    </lineage>
</organism>
<protein>
    <submittedName>
        <fullName evidence="3">Transposase</fullName>
    </submittedName>
</protein>